<dbReference type="GO" id="GO:0000166">
    <property type="term" value="F:nucleotide binding"/>
    <property type="evidence" value="ECO:0007669"/>
    <property type="project" value="UniProtKB-KW"/>
</dbReference>
<evidence type="ECO:0000256" key="3">
    <source>
        <dbReference type="ARBA" id="ARBA00022737"/>
    </source>
</evidence>
<sequence>MAAAAVVSVSMGVMKPVLSKLATLMGDEYKKIKGLRKEVTFLQRELGDMDALLENMGQR</sequence>
<evidence type="ECO:0000313" key="8">
    <source>
        <dbReference type="Proteomes" id="UP000604825"/>
    </source>
</evidence>
<dbReference type="AlphaFoldDB" id="A0A811QPN2"/>
<dbReference type="OrthoDB" id="683874at2759"/>
<feature type="domain" description="Disease resistance N-terminal" evidence="6">
    <location>
        <begin position="13"/>
        <end position="57"/>
    </location>
</feature>
<accession>A0A811QPN2</accession>
<comment type="similarity">
    <text evidence="1">Belongs to the disease resistance NB-LRR family.</text>
</comment>
<dbReference type="EMBL" id="CAJGYO010000011">
    <property type="protein sequence ID" value="CAD6260948.1"/>
    <property type="molecule type" value="Genomic_DNA"/>
</dbReference>
<evidence type="ECO:0000256" key="1">
    <source>
        <dbReference type="ARBA" id="ARBA00008894"/>
    </source>
</evidence>
<dbReference type="Proteomes" id="UP000604825">
    <property type="component" value="Unassembled WGS sequence"/>
</dbReference>
<gene>
    <name evidence="7" type="ORF">NCGR_LOCUS44371</name>
</gene>
<keyword evidence="8" id="KW-1185">Reference proteome</keyword>
<keyword evidence="3" id="KW-0677">Repeat</keyword>
<proteinExistence type="inferred from homology"/>
<comment type="caution">
    <text evidence="7">The sequence shown here is derived from an EMBL/GenBank/DDBJ whole genome shotgun (WGS) entry which is preliminary data.</text>
</comment>
<name>A0A811QPN2_9POAL</name>
<dbReference type="InterPro" id="IPR041118">
    <property type="entry name" value="Rx_N"/>
</dbReference>
<keyword evidence="4" id="KW-0547">Nucleotide-binding</keyword>
<keyword evidence="5" id="KW-0611">Plant defense</keyword>
<evidence type="ECO:0000256" key="4">
    <source>
        <dbReference type="ARBA" id="ARBA00022741"/>
    </source>
</evidence>
<evidence type="ECO:0000256" key="5">
    <source>
        <dbReference type="ARBA" id="ARBA00022821"/>
    </source>
</evidence>
<reference evidence="7" key="1">
    <citation type="submission" date="2020-10" db="EMBL/GenBank/DDBJ databases">
        <authorList>
            <person name="Han B."/>
            <person name="Lu T."/>
            <person name="Zhao Q."/>
            <person name="Huang X."/>
            <person name="Zhao Y."/>
        </authorList>
    </citation>
    <scope>NUCLEOTIDE SEQUENCE</scope>
</reference>
<protein>
    <recommendedName>
        <fullName evidence="6">Disease resistance N-terminal domain-containing protein</fullName>
    </recommendedName>
</protein>
<organism evidence="7 8">
    <name type="scientific">Miscanthus lutarioriparius</name>
    <dbReference type="NCBI Taxonomy" id="422564"/>
    <lineage>
        <taxon>Eukaryota</taxon>
        <taxon>Viridiplantae</taxon>
        <taxon>Streptophyta</taxon>
        <taxon>Embryophyta</taxon>
        <taxon>Tracheophyta</taxon>
        <taxon>Spermatophyta</taxon>
        <taxon>Magnoliopsida</taxon>
        <taxon>Liliopsida</taxon>
        <taxon>Poales</taxon>
        <taxon>Poaceae</taxon>
        <taxon>PACMAD clade</taxon>
        <taxon>Panicoideae</taxon>
        <taxon>Andropogonodae</taxon>
        <taxon>Andropogoneae</taxon>
        <taxon>Saccharinae</taxon>
        <taxon>Miscanthus</taxon>
    </lineage>
</organism>
<evidence type="ECO:0000256" key="2">
    <source>
        <dbReference type="ARBA" id="ARBA00022614"/>
    </source>
</evidence>
<evidence type="ECO:0000259" key="6">
    <source>
        <dbReference type="Pfam" id="PF18052"/>
    </source>
</evidence>
<keyword evidence="2" id="KW-0433">Leucine-rich repeat</keyword>
<dbReference type="Gene3D" id="1.20.5.4130">
    <property type="match status" value="1"/>
</dbReference>
<dbReference type="GO" id="GO:0006952">
    <property type="term" value="P:defense response"/>
    <property type="evidence" value="ECO:0007669"/>
    <property type="project" value="UniProtKB-KW"/>
</dbReference>
<dbReference type="Pfam" id="PF18052">
    <property type="entry name" value="Rx_N"/>
    <property type="match status" value="1"/>
</dbReference>
<evidence type="ECO:0000313" key="7">
    <source>
        <dbReference type="EMBL" id="CAD6260948.1"/>
    </source>
</evidence>